<dbReference type="AlphaFoldDB" id="A0AAW4PX99"/>
<organism evidence="1 2">
    <name type="scientific">Haloarcula rubra</name>
    <dbReference type="NCBI Taxonomy" id="2487747"/>
    <lineage>
        <taxon>Archaea</taxon>
        <taxon>Methanobacteriati</taxon>
        <taxon>Methanobacteriota</taxon>
        <taxon>Stenosarchaea group</taxon>
        <taxon>Halobacteria</taxon>
        <taxon>Halobacteriales</taxon>
        <taxon>Haloarculaceae</taxon>
        <taxon>Haloarcula</taxon>
    </lineage>
</organism>
<gene>
    <name evidence="1" type="ORF">EGH21_19655</name>
</gene>
<accession>A0AAW4PX99</accession>
<name>A0AAW4PX99_9EURY</name>
<dbReference type="RefSeq" id="WP_220620110.1">
    <property type="nucleotide sequence ID" value="NZ_RKLR01000011.1"/>
</dbReference>
<evidence type="ECO:0000313" key="1">
    <source>
        <dbReference type="EMBL" id="MBX0325246.1"/>
    </source>
</evidence>
<keyword evidence="2" id="KW-1185">Reference proteome</keyword>
<dbReference type="Proteomes" id="UP001430377">
    <property type="component" value="Unassembled WGS sequence"/>
</dbReference>
<dbReference type="EMBL" id="RKLR01000011">
    <property type="protein sequence ID" value="MBX0325246.1"/>
    <property type="molecule type" value="Genomic_DNA"/>
</dbReference>
<protein>
    <submittedName>
        <fullName evidence="1">Phospholipase D family protein</fullName>
    </submittedName>
</protein>
<sequence>MGKQPFTVDDVGAQIKETVNGSDTAFEHALITTYTVTPGYLDWFDDFETLVCTPSDTADKIRLSEDVEHEEFTLLERDVHGKCVVVWGPDRIVVWTGSFNLSHAGLFSNVEWASRFEGTVKTAFTLDDLLAGRIPSKATNNDRVTQLLDTVQSLLRRTPSESVDDALRRWPTEPIVVHSGLGESLRRSVTQCLRETSGDVTLSYFTPNVNKTGIKELTALAPPGLDDDQLSIEVYGADPSAFIDTTQPSIGSFLGTADVDELAAQFGEFGLQTRFPGDDGETLPSGSQIRGGLAHLKVLLVIETVGAETVLKDVLLTSANLTANAWKKNGGNVEYGIWLRDSDRIESVGNFFLESLAECYGRADAQTLTDIDERIEAGSGGFLPYTRQSIGNLVSATLTASATEIVIDWPDKAVPFEIEEAHWYIRDIVTGELTTYETSLTSSDKNVNIPIERESENQYIESLDLQVTTPLETPVYQLSASQLTQLANDELDEPIEEWDRLLISGTTYSTAGRLPTDVLEAAEAGYLYRSYDRPLTRTIRLEASQLESAGFEDPFLPAAVMTAVRPTTQQIDEVGQLPCLDVTFASGVTPPTDSLEFETETEAVQPVGWIDTPHGRQYAFKPQLAAEPLTVSLGEPFDTHYPTEYHECTLPTRGGDRHIDSETTEQRLQQVSAVSPQYSLSAISVPDVLGVENAVDPFIHEDSPLEISLHERNVPFTAETHAYEYSRAGYFYSPPQQRDCTEPLTPPAPYASLTVQGLLGVETDTGTLWLSTDTTTIDVRKRLVSAIEPSADIPESTPFGSLDPDQAIMWLGFDFDDIVVEDVGDDVVEDLVFEYWRDENKLEQSRPIRALQSPPEYVAVPLFRSLFEATATYRIVVRPAETGTKYAWSANEYRVSLERQSGDRVKFTVDGHATFGIRDDDQAPAPMINLDRLLRVRLGEELPYHPYLENTGERRPETIRQLNEVLLCFVEAG</sequence>
<evidence type="ECO:0000313" key="2">
    <source>
        <dbReference type="Proteomes" id="UP001430377"/>
    </source>
</evidence>
<dbReference type="Gene3D" id="3.30.870.10">
    <property type="entry name" value="Endonuclease Chain A"/>
    <property type="match status" value="1"/>
</dbReference>
<comment type="caution">
    <text evidence="1">The sequence shown here is derived from an EMBL/GenBank/DDBJ whole genome shotgun (WGS) entry which is preliminary data.</text>
</comment>
<reference evidence="1 2" key="1">
    <citation type="submission" date="2021-06" db="EMBL/GenBank/DDBJ databases">
        <title>Halomicroarcula sp. a new haloarchaeum isolated from saline soil.</title>
        <authorList>
            <person name="Duran-Viseras A."/>
            <person name="Sanchez-Porro C."/>
            <person name="Ventosa A."/>
        </authorList>
    </citation>
    <scope>NUCLEOTIDE SEQUENCE [LARGE SCALE GENOMIC DNA]</scope>
    <source>
        <strain evidence="1 2">F13</strain>
    </source>
</reference>
<proteinExistence type="predicted"/>